<sequence length="250" mass="29302">MARTAITDNIWEQLQTTMKAHGCHQWKNDRTVMEAILWKLRTGAPWRDIPIELGSWKTAYNRFNRWSKKGLWQNFFLIYEKKLTKNGYSSTEVMYGVINMQVELGVVSIEQLDKAVAETRQKYTYVWTRMEIRSILKSLGGNVHDGQVANDLIEVIQEAQYFIADKGYDSQEIRDKAIEHGMKAIIPKRKNAKKPNPDFDSYLYKLRHLVENAFARLKQFRSIATRYEKLARNFKSMLYLACSIIHAKLN</sequence>
<dbReference type="PANTHER" id="PTHR30007:SF1">
    <property type="entry name" value="BLR1914 PROTEIN"/>
    <property type="match status" value="1"/>
</dbReference>
<name>C6SMA3_NEIME</name>
<dbReference type="NCBIfam" id="NF033580">
    <property type="entry name" value="transpos_IS5_3"/>
    <property type="match status" value="1"/>
</dbReference>
<dbReference type="InterPro" id="IPR002559">
    <property type="entry name" value="Transposase_11"/>
</dbReference>
<feature type="domain" description="Insertion element IS402-like" evidence="2">
    <location>
        <begin position="6"/>
        <end position="75"/>
    </location>
</feature>
<proteinExistence type="predicted"/>
<feature type="domain" description="Transposase IS4-like" evidence="1">
    <location>
        <begin position="137"/>
        <end position="244"/>
    </location>
</feature>
<evidence type="ECO:0000313" key="3">
    <source>
        <dbReference type="EMBL" id="CBA09628.1"/>
    </source>
</evidence>
<dbReference type="AlphaFoldDB" id="C6SMA3"/>
<dbReference type="PANTHER" id="PTHR30007">
    <property type="entry name" value="PHP DOMAIN PROTEIN"/>
    <property type="match status" value="1"/>
</dbReference>
<evidence type="ECO:0000259" key="2">
    <source>
        <dbReference type="Pfam" id="PF13340"/>
    </source>
</evidence>
<dbReference type="Pfam" id="PF01609">
    <property type="entry name" value="DDE_Tnp_1"/>
    <property type="match status" value="1"/>
</dbReference>
<gene>
    <name evidence="3" type="ORF">NMW_2082</name>
</gene>
<evidence type="ECO:0000259" key="1">
    <source>
        <dbReference type="Pfam" id="PF01609"/>
    </source>
</evidence>
<reference evidence="3" key="1">
    <citation type="journal article" date="2008" name="Proc. Natl. Acad. Sci. U.S.A.">
        <title>Whole-genome comparison of disease and carriage strains provides insights into virulence evolution in Neisseria meningitidis.</title>
        <authorList>
            <person name="Schoen C."/>
            <person name="Blom J."/>
            <person name="Claus H."/>
            <person name="Schramm-Glueck A."/>
            <person name="Brandt P."/>
            <person name="Mueller T."/>
            <person name="Goesmann A."/>
            <person name="Joseph B."/>
            <person name="Konietzny S."/>
            <person name="Kurzai O."/>
            <person name="Schmitt C."/>
            <person name="Friedrich T."/>
            <person name="Linke B."/>
            <person name="Vogel U."/>
            <person name="Frosch M."/>
        </authorList>
    </citation>
    <scope>NUCLEOTIDE SEQUENCE</scope>
    <source>
        <strain evidence="3">Alpha275</strain>
    </source>
</reference>
<organism evidence="3">
    <name type="scientific">Neisseria meningitidis alpha275</name>
    <dbReference type="NCBI Taxonomy" id="295996"/>
    <lineage>
        <taxon>Bacteria</taxon>
        <taxon>Pseudomonadati</taxon>
        <taxon>Pseudomonadota</taxon>
        <taxon>Betaproteobacteria</taxon>
        <taxon>Neisseriales</taxon>
        <taxon>Neisseriaceae</taxon>
        <taxon>Neisseria</taxon>
    </lineage>
</organism>
<dbReference type="EMBL" id="AM889138">
    <property type="protein sequence ID" value="CBA09628.1"/>
    <property type="molecule type" value="Genomic_DNA"/>
</dbReference>
<accession>C6SMA3</accession>
<dbReference type="GO" id="GO:0006313">
    <property type="term" value="P:DNA transposition"/>
    <property type="evidence" value="ECO:0007669"/>
    <property type="project" value="InterPro"/>
</dbReference>
<dbReference type="Pfam" id="PF13340">
    <property type="entry name" value="DUF4096"/>
    <property type="match status" value="1"/>
</dbReference>
<dbReference type="GO" id="GO:0003677">
    <property type="term" value="F:DNA binding"/>
    <property type="evidence" value="ECO:0007669"/>
    <property type="project" value="InterPro"/>
</dbReference>
<protein>
    <submittedName>
        <fullName evidence="3">ISSod6, transposase</fullName>
    </submittedName>
</protein>
<dbReference type="InterPro" id="IPR025161">
    <property type="entry name" value="IS402-like_dom"/>
</dbReference>
<dbReference type="GO" id="GO:0004803">
    <property type="term" value="F:transposase activity"/>
    <property type="evidence" value="ECO:0007669"/>
    <property type="project" value="InterPro"/>
</dbReference>